<dbReference type="Gene3D" id="1.10.260.40">
    <property type="entry name" value="lambda repressor-like DNA-binding domains"/>
    <property type="match status" value="1"/>
</dbReference>
<accession>A0A8J7LKA7</accession>
<dbReference type="Proteomes" id="UP000640583">
    <property type="component" value="Unassembled WGS sequence"/>
</dbReference>
<dbReference type="Pfam" id="PF13443">
    <property type="entry name" value="HTH_26"/>
    <property type="match status" value="1"/>
</dbReference>
<dbReference type="AlphaFoldDB" id="A0A8J7LKA7"/>
<proteinExistence type="predicted"/>
<evidence type="ECO:0000313" key="2">
    <source>
        <dbReference type="EMBL" id="MBI1493580.1"/>
    </source>
</evidence>
<dbReference type="GO" id="GO:0003677">
    <property type="term" value="F:DNA binding"/>
    <property type="evidence" value="ECO:0007669"/>
    <property type="project" value="InterPro"/>
</dbReference>
<feature type="domain" description="HTH cro/C1-type" evidence="1">
    <location>
        <begin position="22"/>
        <end position="75"/>
    </location>
</feature>
<dbReference type="PROSITE" id="PS50943">
    <property type="entry name" value="HTH_CROC1"/>
    <property type="match status" value="1"/>
</dbReference>
<gene>
    <name evidence="2" type="ORF">H1D41_08050</name>
</gene>
<dbReference type="SMART" id="SM00530">
    <property type="entry name" value="HTH_XRE"/>
    <property type="match status" value="1"/>
</dbReference>
<sequence>MNKVLNAGRPASAIRSVFSENLKQLCDRDGTVTDIARQLGINRAQFVRYLNGESSPRPEILDTICRYFGYDARILLEPLSNLGQAQPSVSEAFSVAGMDEDVLIHDTTGLPDGFYKYWKVPFTFKGSVYVTLSHVKTIEGVRYIKTIDHRSFYRDKVVGQYAYRLRRCDGWLFSQRHGHSFLLTYGRNRTTIYGYLEHAHGFNSHLYAGFTAISNPQKHGVRRVSNIVFEKLDITWQQALAFARQDPNWKFEDVHPSIREHLEAD</sequence>
<dbReference type="CDD" id="cd00093">
    <property type="entry name" value="HTH_XRE"/>
    <property type="match status" value="1"/>
</dbReference>
<dbReference type="InterPro" id="IPR010982">
    <property type="entry name" value="Lambda_DNA-bd_dom_sf"/>
</dbReference>
<keyword evidence="3" id="KW-1185">Reference proteome</keyword>
<protein>
    <submittedName>
        <fullName evidence="2">XRE family transcriptional regulator</fullName>
    </submittedName>
</protein>
<dbReference type="SUPFAM" id="SSF47413">
    <property type="entry name" value="lambda repressor-like DNA-binding domains"/>
    <property type="match status" value="1"/>
</dbReference>
<organism evidence="2 3">
    <name type="scientific">Halocynthiibacter styelae</name>
    <dbReference type="NCBI Taxonomy" id="2761955"/>
    <lineage>
        <taxon>Bacteria</taxon>
        <taxon>Pseudomonadati</taxon>
        <taxon>Pseudomonadota</taxon>
        <taxon>Alphaproteobacteria</taxon>
        <taxon>Rhodobacterales</taxon>
        <taxon>Paracoccaceae</taxon>
        <taxon>Halocynthiibacter</taxon>
    </lineage>
</organism>
<dbReference type="RefSeq" id="WP_228848419.1">
    <property type="nucleotide sequence ID" value="NZ_JADCKQ010000005.1"/>
</dbReference>
<reference evidence="2" key="1">
    <citation type="submission" date="2020-10" db="EMBL/GenBank/DDBJ databases">
        <title>Paenihalocynthiibacter styelae gen. nov., sp. nov., isolated from stalked sea squirt Styela clava.</title>
        <authorList>
            <person name="Kim Y.-O."/>
            <person name="Yoon J.-H."/>
        </authorList>
    </citation>
    <scope>NUCLEOTIDE SEQUENCE</scope>
    <source>
        <strain evidence="2">MYP1-1</strain>
    </source>
</reference>
<name>A0A8J7LKA7_9RHOB</name>
<dbReference type="EMBL" id="JADCKQ010000005">
    <property type="protein sequence ID" value="MBI1493580.1"/>
    <property type="molecule type" value="Genomic_DNA"/>
</dbReference>
<comment type="caution">
    <text evidence="2">The sequence shown here is derived from an EMBL/GenBank/DDBJ whole genome shotgun (WGS) entry which is preliminary data.</text>
</comment>
<evidence type="ECO:0000259" key="1">
    <source>
        <dbReference type="PROSITE" id="PS50943"/>
    </source>
</evidence>
<dbReference type="InterPro" id="IPR001387">
    <property type="entry name" value="Cro/C1-type_HTH"/>
</dbReference>
<evidence type="ECO:0000313" key="3">
    <source>
        <dbReference type="Proteomes" id="UP000640583"/>
    </source>
</evidence>